<dbReference type="PANTHER" id="PTHR32467">
    <property type="entry name" value="AP2-LIKE ETHYLENE-RESPONSIVE TRANSCRIPTION FACTOR"/>
    <property type="match status" value="1"/>
</dbReference>
<feature type="domain" description="AP2/ERF" evidence="7">
    <location>
        <begin position="470"/>
        <end position="532"/>
    </location>
</feature>
<keyword evidence="2" id="KW-0805">Transcription regulation</keyword>
<dbReference type="InterPro" id="IPR016177">
    <property type="entry name" value="DNA-bd_dom_sf"/>
</dbReference>
<evidence type="ECO:0000259" key="7">
    <source>
        <dbReference type="PROSITE" id="PS51032"/>
    </source>
</evidence>
<accession>A0AAV1IAN7</accession>
<evidence type="ECO:0000256" key="3">
    <source>
        <dbReference type="ARBA" id="ARBA00023125"/>
    </source>
</evidence>
<evidence type="ECO:0000256" key="5">
    <source>
        <dbReference type="ARBA" id="ARBA00023242"/>
    </source>
</evidence>
<feature type="region of interest" description="Disordered" evidence="6">
    <location>
        <begin position="570"/>
        <end position="596"/>
    </location>
</feature>
<keyword evidence="3" id="KW-0238">DNA-binding</keyword>
<dbReference type="CDD" id="cd00018">
    <property type="entry name" value="AP2"/>
    <property type="match status" value="2"/>
</dbReference>
<evidence type="ECO:0000256" key="2">
    <source>
        <dbReference type="ARBA" id="ARBA00023015"/>
    </source>
</evidence>
<feature type="region of interest" description="Disordered" evidence="6">
    <location>
        <begin position="241"/>
        <end position="389"/>
    </location>
</feature>
<dbReference type="SUPFAM" id="SSF54171">
    <property type="entry name" value="DNA-binding domain"/>
    <property type="match status" value="2"/>
</dbReference>
<comment type="caution">
    <text evidence="8">The sequence shown here is derived from an EMBL/GenBank/DDBJ whole genome shotgun (WGS) entry which is preliminary data.</text>
</comment>
<dbReference type="InterPro" id="IPR001471">
    <property type="entry name" value="AP2/ERF_dom"/>
</dbReference>
<dbReference type="Gene3D" id="3.30.730.10">
    <property type="entry name" value="AP2/ERF domain"/>
    <property type="match status" value="2"/>
</dbReference>
<dbReference type="EMBL" id="CAUYUE010000010">
    <property type="protein sequence ID" value="CAK0784157.1"/>
    <property type="molecule type" value="Genomic_DNA"/>
</dbReference>
<feature type="compositionally biased region" description="Low complexity" evidence="6">
    <location>
        <begin position="362"/>
        <end position="375"/>
    </location>
</feature>
<reference evidence="8 9" key="1">
    <citation type="submission" date="2023-10" db="EMBL/GenBank/DDBJ databases">
        <authorList>
            <person name="Maclean D."/>
            <person name="Macfadyen A."/>
        </authorList>
    </citation>
    <scope>NUCLEOTIDE SEQUENCE [LARGE SCALE GENOMIC DNA]</scope>
</reference>
<sequence>MLESQDAQAGHRANELSQEDWDFLLRLQEGPGQNNWAYNLAERLLPGMQGGMPAAEAVPAACAQRSFGHASSAAPGCGQPQSMPLQAAEQARVAYACDGQAASPQKASLATASACTTPPDIMLPGMPTACRAPVRNPVLRSCPLSGAVAPPTSGHLLDWPPSLNLPTSPHVPEVGPPSNKGESLSPWSTSAPGKLMAQWLASDLPISPHLGWLQPSSDRHNFMLLGQQGDELADQVLRYRSQARPTRKPRSAGRRPAVPSPHQPCLDSPGDQGSRKASSDGPGSQNRKSAPGTPKAEGSAQGTPQQTPKRALPQRPPQLPAGRATRSILPSKRTLEASEDAEQQNDSPGLSSDSPPPKRAARASSKAGSSAAQKRLQGASASSVYRGVSRHRLTQRWEASLWLAGKQMYLGGFQDEDDAARAYDLAALACKGPTVPTNFPAEGYSDSLAEIGGSSREEIVAWVRRRSSAFSRGRSRFRGVSGQAGHWEARIGTFGDRKNVSFGIHETEEEAARQYDRALIVEKGRAAKTNFPIVLYEEEVAFFESSIAKRFGGLNCPAAEAFMAEMTLPYDESGTGGPKPVQQLQQKNRGGRPRNNAASVIYGSALQLALSSSRPATAGEAGDIKPEQGLVPG</sequence>
<dbReference type="AlphaFoldDB" id="A0AAV1IAN7"/>
<dbReference type="GO" id="GO:0003700">
    <property type="term" value="F:DNA-binding transcription factor activity"/>
    <property type="evidence" value="ECO:0007669"/>
    <property type="project" value="InterPro"/>
</dbReference>
<dbReference type="GO" id="GO:0005634">
    <property type="term" value="C:nucleus"/>
    <property type="evidence" value="ECO:0007669"/>
    <property type="project" value="UniProtKB-SubCell"/>
</dbReference>
<feature type="compositionally biased region" description="Polar residues" evidence="6">
    <location>
        <begin position="180"/>
        <end position="190"/>
    </location>
</feature>
<keyword evidence="5" id="KW-0539">Nucleus</keyword>
<evidence type="ECO:0000313" key="8">
    <source>
        <dbReference type="EMBL" id="CAK0784157.1"/>
    </source>
</evidence>
<evidence type="ECO:0000256" key="4">
    <source>
        <dbReference type="ARBA" id="ARBA00023163"/>
    </source>
</evidence>
<dbReference type="PANTHER" id="PTHR32467:SF90">
    <property type="entry name" value="AP2-LIKE ETHYLENE-RESPONSIVE TRANSCRIPTION FACTOR AIL1"/>
    <property type="match status" value="1"/>
</dbReference>
<dbReference type="SMART" id="SM00380">
    <property type="entry name" value="AP2"/>
    <property type="match status" value="2"/>
</dbReference>
<dbReference type="GO" id="GO:0003677">
    <property type="term" value="F:DNA binding"/>
    <property type="evidence" value="ECO:0007669"/>
    <property type="project" value="UniProtKB-KW"/>
</dbReference>
<feature type="domain" description="AP2/ERF" evidence="7">
    <location>
        <begin position="384"/>
        <end position="440"/>
    </location>
</feature>
<evidence type="ECO:0000256" key="6">
    <source>
        <dbReference type="SAM" id="MobiDB-lite"/>
    </source>
</evidence>
<proteinExistence type="predicted"/>
<feature type="region of interest" description="Disordered" evidence="6">
    <location>
        <begin position="613"/>
        <end position="633"/>
    </location>
</feature>
<evidence type="ECO:0000256" key="1">
    <source>
        <dbReference type="ARBA" id="ARBA00004123"/>
    </source>
</evidence>
<dbReference type="InterPro" id="IPR036955">
    <property type="entry name" value="AP2/ERF_dom_sf"/>
</dbReference>
<keyword evidence="4" id="KW-0804">Transcription</keyword>
<gene>
    <name evidence="8" type="ORF">CVIRNUC_007360</name>
</gene>
<dbReference type="PROSITE" id="PS51032">
    <property type="entry name" value="AP2_ERF"/>
    <property type="match status" value="2"/>
</dbReference>
<dbReference type="Proteomes" id="UP001314263">
    <property type="component" value="Unassembled WGS sequence"/>
</dbReference>
<keyword evidence="9" id="KW-1185">Reference proteome</keyword>
<comment type="subcellular location">
    <subcellularLocation>
        <location evidence="1">Nucleus</location>
    </subcellularLocation>
</comment>
<feature type="region of interest" description="Disordered" evidence="6">
    <location>
        <begin position="167"/>
        <end position="190"/>
    </location>
</feature>
<evidence type="ECO:0000313" key="9">
    <source>
        <dbReference type="Proteomes" id="UP001314263"/>
    </source>
</evidence>
<name>A0AAV1IAN7_9CHLO</name>
<protein>
    <recommendedName>
        <fullName evidence="7">AP2/ERF domain-containing protein</fullName>
    </recommendedName>
</protein>
<organism evidence="8 9">
    <name type="scientific">Coccomyxa viridis</name>
    <dbReference type="NCBI Taxonomy" id="1274662"/>
    <lineage>
        <taxon>Eukaryota</taxon>
        <taxon>Viridiplantae</taxon>
        <taxon>Chlorophyta</taxon>
        <taxon>core chlorophytes</taxon>
        <taxon>Trebouxiophyceae</taxon>
        <taxon>Trebouxiophyceae incertae sedis</taxon>
        <taxon>Coccomyxaceae</taxon>
        <taxon>Coccomyxa</taxon>
    </lineage>
</organism>